<feature type="transmembrane region" description="Helical" evidence="1">
    <location>
        <begin position="143"/>
        <end position="171"/>
    </location>
</feature>
<organism evidence="2 3">
    <name type="scientific">Rhizobium setariae</name>
    <dbReference type="NCBI Taxonomy" id="2801340"/>
    <lineage>
        <taxon>Bacteria</taxon>
        <taxon>Pseudomonadati</taxon>
        <taxon>Pseudomonadota</taxon>
        <taxon>Alphaproteobacteria</taxon>
        <taxon>Hyphomicrobiales</taxon>
        <taxon>Rhizobiaceae</taxon>
        <taxon>Rhizobium/Agrobacterium group</taxon>
        <taxon>Rhizobium</taxon>
    </lineage>
</organism>
<feature type="transmembrane region" description="Helical" evidence="1">
    <location>
        <begin position="24"/>
        <end position="44"/>
    </location>
</feature>
<sequence>MEYLDFAKCALLENITATSIGLPLWQTGVVVSTVVFGQIAGALVGHRIRRVPLPLKTLKSLALKLAIVLLAAVLAAAIINGVQYVFFLLRMAKDGIYCTYFGAANGLTAYQMAALPVSAAGNFIAAFTLVCDRRRATTPIKTLAYRAACGASCLACVVFDGLPLLAGVVLFHASTWWFGQRALA</sequence>
<dbReference type="RefSeq" id="WP_201661489.1">
    <property type="nucleotide sequence ID" value="NZ_JAEQNC010000010.1"/>
</dbReference>
<reference evidence="2" key="1">
    <citation type="submission" date="2021-01" db="EMBL/GenBank/DDBJ databases">
        <title>Rhizobium sp. strain KVB221 16S ribosomal RNA gene Genome sequencing and assembly.</title>
        <authorList>
            <person name="Kang M."/>
        </authorList>
    </citation>
    <scope>NUCLEOTIDE SEQUENCE</scope>
    <source>
        <strain evidence="2">KVB221</strain>
    </source>
</reference>
<dbReference type="AlphaFoldDB" id="A0A937CM81"/>
<feature type="transmembrane region" description="Helical" evidence="1">
    <location>
        <begin position="109"/>
        <end position="131"/>
    </location>
</feature>
<keyword evidence="3" id="KW-1185">Reference proteome</keyword>
<dbReference type="Proteomes" id="UP000633219">
    <property type="component" value="Unassembled WGS sequence"/>
</dbReference>
<keyword evidence="1" id="KW-0812">Transmembrane</keyword>
<feature type="transmembrane region" description="Helical" evidence="1">
    <location>
        <begin position="65"/>
        <end position="89"/>
    </location>
</feature>
<name>A0A937CM81_9HYPH</name>
<gene>
    <name evidence="2" type="ORF">JJB09_18410</name>
</gene>
<accession>A0A937CM81</accession>
<keyword evidence="1" id="KW-0472">Membrane</keyword>
<proteinExistence type="predicted"/>
<evidence type="ECO:0000256" key="1">
    <source>
        <dbReference type="SAM" id="Phobius"/>
    </source>
</evidence>
<evidence type="ECO:0000313" key="2">
    <source>
        <dbReference type="EMBL" id="MBL0374000.1"/>
    </source>
</evidence>
<dbReference type="EMBL" id="JAEQNC010000010">
    <property type="protein sequence ID" value="MBL0374000.1"/>
    <property type="molecule type" value="Genomic_DNA"/>
</dbReference>
<protein>
    <submittedName>
        <fullName evidence="2">Uncharacterized protein</fullName>
    </submittedName>
</protein>
<comment type="caution">
    <text evidence="2">The sequence shown here is derived from an EMBL/GenBank/DDBJ whole genome shotgun (WGS) entry which is preliminary data.</text>
</comment>
<keyword evidence="1" id="KW-1133">Transmembrane helix</keyword>
<evidence type="ECO:0000313" key="3">
    <source>
        <dbReference type="Proteomes" id="UP000633219"/>
    </source>
</evidence>